<dbReference type="PROSITE" id="PS00737">
    <property type="entry name" value="THIOLASE_2"/>
    <property type="match status" value="1"/>
</dbReference>
<comment type="function">
    <text evidence="1">Catalyzes thiolytic cleavage of beta-ketoadipyl-CoA to succinyl-CoA and acetyl-CoA.</text>
</comment>
<reference evidence="17" key="1">
    <citation type="submission" date="2017-12" db="EMBL/GenBank/DDBJ databases">
        <title>FDA dAtabase for Regulatory Grade micrObial Sequences (FDA-ARGOS): Supporting development and validation of Infectious Disease Dx tests.</title>
        <authorList>
            <person name="Hoffmann M."/>
            <person name="Allard M."/>
            <person name="Evans P."/>
            <person name="Brown E."/>
            <person name="Tallon L."/>
            <person name="Sadzewicz L."/>
            <person name="Sengamalay N."/>
            <person name="Ott S."/>
            <person name="Godinez A."/>
            <person name="Nagaraj S."/>
            <person name="Vavikolanu K."/>
            <person name="Aluvathingal J."/>
            <person name="Nadendla S."/>
            <person name="Sichtig H."/>
        </authorList>
    </citation>
    <scope>NUCLEOTIDE SEQUENCE [LARGE SCALE GENOMIC DNA]</scope>
    <source>
        <strain evidence="17">FDAARGOS_129</strain>
    </source>
</reference>
<gene>
    <name evidence="16" type="primary">pcaF</name>
    <name evidence="16" type="ORF">AL533_06825</name>
</gene>
<name>A0A2L1VFW6_ACINO</name>
<evidence type="ECO:0000256" key="5">
    <source>
        <dbReference type="ARBA" id="ARBA00016181"/>
    </source>
</evidence>
<dbReference type="InterPro" id="IPR002155">
    <property type="entry name" value="Thiolase"/>
</dbReference>
<dbReference type="GO" id="GO:0019619">
    <property type="term" value="P:3,4-dihydroxybenzoate catabolic process"/>
    <property type="evidence" value="ECO:0007669"/>
    <property type="project" value="InterPro"/>
</dbReference>
<comment type="pathway">
    <text evidence="2">Aromatic compound metabolism; beta-ketoadipate pathway; acetyl-CoA and succinyl-CoA from 3-oxoadipate: step 2/2.</text>
</comment>
<dbReference type="InterPro" id="IPR020617">
    <property type="entry name" value="Thiolase_C"/>
</dbReference>
<dbReference type="InterPro" id="IPR020613">
    <property type="entry name" value="Thiolase_CS"/>
</dbReference>
<dbReference type="InterPro" id="IPR020610">
    <property type="entry name" value="Thiolase_AS"/>
</dbReference>
<evidence type="ECO:0000256" key="12">
    <source>
        <dbReference type="PIRSR" id="PIRSR000429-1"/>
    </source>
</evidence>
<feature type="domain" description="Thiolase C-terminal" evidence="15">
    <location>
        <begin position="278"/>
        <end position="402"/>
    </location>
</feature>
<dbReference type="NCBIfam" id="TIGR01930">
    <property type="entry name" value="AcCoA-C-Actrans"/>
    <property type="match status" value="1"/>
</dbReference>
<dbReference type="PIRSF" id="PIRSF000429">
    <property type="entry name" value="Ac-CoA_Ac_transf"/>
    <property type="match status" value="1"/>
</dbReference>
<dbReference type="FunFam" id="3.40.47.10:FF:000010">
    <property type="entry name" value="Acetyl-CoA acetyltransferase (Thiolase)"/>
    <property type="match status" value="1"/>
</dbReference>
<protein>
    <recommendedName>
        <fullName evidence="5">Beta-ketoadipyl-CoA thiolase</fullName>
        <ecNumber evidence="4">2.3.1.174</ecNumber>
    </recommendedName>
    <alternativeName>
        <fullName evidence="10">3-oxoadipyl-CoA thiolase</fullName>
    </alternativeName>
</protein>
<feature type="active site" description="Acyl-thioester intermediate" evidence="12">
    <location>
        <position position="92"/>
    </location>
</feature>
<dbReference type="InterPro" id="IPR012793">
    <property type="entry name" value="PcaF"/>
</dbReference>
<keyword evidence="8" id="KW-0058">Aromatic hydrocarbons catabolism</keyword>
<dbReference type="Pfam" id="PF00108">
    <property type="entry name" value="Thiolase_N"/>
    <property type="match status" value="1"/>
</dbReference>
<evidence type="ECO:0000256" key="3">
    <source>
        <dbReference type="ARBA" id="ARBA00010982"/>
    </source>
</evidence>
<dbReference type="PANTHER" id="PTHR18919:SF107">
    <property type="entry name" value="ACETYL-COA ACETYLTRANSFERASE, CYTOSOLIC"/>
    <property type="match status" value="1"/>
</dbReference>
<evidence type="ECO:0000313" key="17">
    <source>
        <dbReference type="Proteomes" id="UP000237921"/>
    </source>
</evidence>
<evidence type="ECO:0000256" key="8">
    <source>
        <dbReference type="ARBA" id="ARBA00022797"/>
    </source>
</evidence>
<dbReference type="EMBL" id="CP014019">
    <property type="protein sequence ID" value="AVF44119.1"/>
    <property type="molecule type" value="Genomic_DNA"/>
</dbReference>
<evidence type="ECO:0000259" key="14">
    <source>
        <dbReference type="Pfam" id="PF00108"/>
    </source>
</evidence>
<comment type="catalytic activity">
    <reaction evidence="11">
        <text>succinyl-CoA + acetyl-CoA = 3-oxoadipyl-CoA + CoA</text>
        <dbReference type="Rhea" id="RHEA:19481"/>
        <dbReference type="ChEBI" id="CHEBI:57287"/>
        <dbReference type="ChEBI" id="CHEBI:57288"/>
        <dbReference type="ChEBI" id="CHEBI:57292"/>
        <dbReference type="ChEBI" id="CHEBI:57348"/>
        <dbReference type="EC" id="2.3.1.174"/>
    </reaction>
</comment>
<evidence type="ECO:0000256" key="2">
    <source>
        <dbReference type="ARBA" id="ARBA00005071"/>
    </source>
</evidence>
<dbReference type="PROSITE" id="PS00099">
    <property type="entry name" value="THIOLASE_3"/>
    <property type="match status" value="1"/>
</dbReference>
<dbReference type="NCBIfam" id="NF006551">
    <property type="entry name" value="PRK09050.1"/>
    <property type="match status" value="1"/>
</dbReference>
<evidence type="ECO:0000256" key="6">
    <source>
        <dbReference type="ARBA" id="ARBA00022490"/>
    </source>
</evidence>
<evidence type="ECO:0000256" key="13">
    <source>
        <dbReference type="RuleBase" id="RU003557"/>
    </source>
</evidence>
<evidence type="ECO:0000256" key="4">
    <source>
        <dbReference type="ARBA" id="ARBA00012233"/>
    </source>
</evidence>
<evidence type="ECO:0000256" key="7">
    <source>
        <dbReference type="ARBA" id="ARBA00022679"/>
    </source>
</evidence>
<dbReference type="GO" id="GO:0033812">
    <property type="term" value="F:3-oxoadipyl-CoA thiolase activity"/>
    <property type="evidence" value="ECO:0007669"/>
    <property type="project" value="UniProtKB-EC"/>
</dbReference>
<evidence type="ECO:0000313" key="16">
    <source>
        <dbReference type="EMBL" id="AVF44119.1"/>
    </source>
</evidence>
<dbReference type="Gene3D" id="3.40.47.10">
    <property type="match status" value="1"/>
</dbReference>
<proteinExistence type="inferred from homology"/>
<dbReference type="EC" id="2.3.1.174" evidence="4"/>
<keyword evidence="9 13" id="KW-0012">Acyltransferase</keyword>
<evidence type="ECO:0000256" key="10">
    <source>
        <dbReference type="ARBA" id="ARBA00041222"/>
    </source>
</evidence>
<dbReference type="InterPro" id="IPR020615">
    <property type="entry name" value="Thiolase_acyl_enz_int_AS"/>
</dbReference>
<dbReference type="AlphaFoldDB" id="A0A2L1VFW6"/>
<dbReference type="RefSeq" id="WP_017398328.1">
    <property type="nucleotide sequence ID" value="NZ_BKRJ01000036.1"/>
</dbReference>
<sequence>MPLKNAYIIDAIRTPFGRYAGGLAPVRADDLGAVPIKALMQRNPSVDWEQVDDVIYGCANQAGEDNRNVGRMSALLAGLPYQVPATTINRLCGSSLDAIAIAARAIKAGEANLVIAGGVESMSRAPYVMGKSDSAFGRSQKIEDTTMGWRFINPKLKELYGVDTMPQTAENVAEQFNVNRADQDQFALVSQQRTASAQAKGFFSKEIVAVEIPQRKGDAVVIDTDEHPRASTTLEGLSKLKPVVKADGTVTAGNASGINDGAAALLIASDEAVQAYNLKPRAKIIASTAVGVEPRIMGFAPAPAIKKLLKQANLTLEQMDVIELNEAFAAQALAVTRDLGLPDDSNKVNPNGGAIALGHPLGASGARLVTTALNQLEQTGGRYALCSMCIGVGQGIALIVERV</sequence>
<dbReference type="InterPro" id="IPR016039">
    <property type="entry name" value="Thiolase-like"/>
</dbReference>
<dbReference type="NCBIfam" id="TIGR02430">
    <property type="entry name" value="pcaF"/>
    <property type="match status" value="1"/>
</dbReference>
<evidence type="ECO:0000256" key="9">
    <source>
        <dbReference type="ARBA" id="ARBA00023315"/>
    </source>
</evidence>
<dbReference type="PANTHER" id="PTHR18919">
    <property type="entry name" value="ACETYL-COA C-ACYLTRANSFERASE"/>
    <property type="match status" value="1"/>
</dbReference>
<dbReference type="Proteomes" id="UP000237921">
    <property type="component" value="Chromosome"/>
</dbReference>
<keyword evidence="7 13" id="KW-0808">Transferase</keyword>
<dbReference type="InterPro" id="IPR020616">
    <property type="entry name" value="Thiolase_N"/>
</dbReference>
<dbReference type="CDD" id="cd00751">
    <property type="entry name" value="thiolase"/>
    <property type="match status" value="1"/>
</dbReference>
<accession>A0A2L1VFW6</accession>
<dbReference type="Pfam" id="PF02803">
    <property type="entry name" value="Thiolase_C"/>
    <property type="match status" value="1"/>
</dbReference>
<comment type="similarity">
    <text evidence="3 13">Belongs to the thiolase-like superfamily. Thiolase family.</text>
</comment>
<keyword evidence="6" id="KW-0963">Cytoplasm</keyword>
<organism evidence="16 17">
    <name type="scientific">Acinetobacter nosocomialis</name>
    <dbReference type="NCBI Taxonomy" id="106654"/>
    <lineage>
        <taxon>Bacteria</taxon>
        <taxon>Pseudomonadati</taxon>
        <taxon>Pseudomonadota</taxon>
        <taxon>Gammaproteobacteria</taxon>
        <taxon>Moraxellales</taxon>
        <taxon>Moraxellaceae</taxon>
        <taxon>Acinetobacter</taxon>
        <taxon>Acinetobacter calcoaceticus/baumannii complex</taxon>
    </lineage>
</organism>
<evidence type="ECO:0000259" key="15">
    <source>
        <dbReference type="Pfam" id="PF02803"/>
    </source>
</evidence>
<feature type="active site" description="Proton acceptor" evidence="12">
    <location>
        <position position="389"/>
    </location>
</feature>
<evidence type="ECO:0000256" key="1">
    <source>
        <dbReference type="ARBA" id="ARBA00003720"/>
    </source>
</evidence>
<feature type="domain" description="Thiolase N-terminal" evidence="14">
    <location>
        <begin position="7"/>
        <end position="270"/>
    </location>
</feature>
<dbReference type="PROSITE" id="PS00098">
    <property type="entry name" value="THIOLASE_1"/>
    <property type="match status" value="1"/>
</dbReference>
<dbReference type="SUPFAM" id="SSF53901">
    <property type="entry name" value="Thiolase-like"/>
    <property type="match status" value="2"/>
</dbReference>
<evidence type="ECO:0000256" key="11">
    <source>
        <dbReference type="ARBA" id="ARBA00048527"/>
    </source>
</evidence>
<feature type="active site" description="Proton acceptor" evidence="12">
    <location>
        <position position="359"/>
    </location>
</feature>